<comment type="similarity">
    <text evidence="2">Belongs to the DNA polymerase type-C family. DnaE subfamily.</text>
</comment>
<comment type="catalytic activity">
    <reaction evidence="10">
        <text>DNA(n) + a 2'-deoxyribonucleoside 5'-triphosphate = DNA(n+1) + diphosphate</text>
        <dbReference type="Rhea" id="RHEA:22508"/>
        <dbReference type="Rhea" id="RHEA-COMP:17339"/>
        <dbReference type="Rhea" id="RHEA-COMP:17340"/>
        <dbReference type="ChEBI" id="CHEBI:33019"/>
        <dbReference type="ChEBI" id="CHEBI:61560"/>
        <dbReference type="ChEBI" id="CHEBI:173112"/>
        <dbReference type="EC" id="2.7.7.7"/>
    </reaction>
</comment>
<dbReference type="InterPro" id="IPR029460">
    <property type="entry name" value="DNAPol_HHH"/>
</dbReference>
<organism evidence="12 13">
    <name type="scientific">Jeotgalibacillus campisalis</name>
    <dbReference type="NCBI Taxonomy" id="220754"/>
    <lineage>
        <taxon>Bacteria</taxon>
        <taxon>Bacillati</taxon>
        <taxon>Bacillota</taxon>
        <taxon>Bacilli</taxon>
        <taxon>Bacillales</taxon>
        <taxon>Caryophanaceae</taxon>
        <taxon>Jeotgalibacillus</taxon>
    </lineage>
</organism>
<reference evidence="12 13" key="1">
    <citation type="submission" date="2015-01" db="EMBL/GenBank/DDBJ databases">
        <title>Jeotgalibacillus campisalis genome sequencing.</title>
        <authorList>
            <person name="Goh K.M."/>
            <person name="Chan K.-G."/>
            <person name="Yaakop A.S."/>
            <person name="Ee R."/>
            <person name="Gan H.M."/>
            <person name="Chan C.S."/>
        </authorList>
    </citation>
    <scope>NUCLEOTIDE SEQUENCE [LARGE SCALE GENOMIC DNA]</scope>
    <source>
        <strain evidence="12 13">SF-57</strain>
    </source>
</reference>
<evidence type="ECO:0000256" key="6">
    <source>
        <dbReference type="ARBA" id="ARBA00022695"/>
    </source>
</evidence>
<evidence type="ECO:0000259" key="11">
    <source>
        <dbReference type="SMART" id="SM00481"/>
    </source>
</evidence>
<evidence type="ECO:0000256" key="9">
    <source>
        <dbReference type="ARBA" id="ARBA00025611"/>
    </source>
</evidence>
<dbReference type="SUPFAM" id="SSF89550">
    <property type="entry name" value="PHP domain-like"/>
    <property type="match status" value="1"/>
</dbReference>
<dbReference type="NCBIfam" id="TIGR00594">
    <property type="entry name" value="polc"/>
    <property type="match status" value="1"/>
</dbReference>
<evidence type="ECO:0000256" key="2">
    <source>
        <dbReference type="ARBA" id="ARBA00009496"/>
    </source>
</evidence>
<dbReference type="GO" id="GO:0008408">
    <property type="term" value="F:3'-5' exonuclease activity"/>
    <property type="evidence" value="ECO:0007669"/>
    <property type="project" value="InterPro"/>
</dbReference>
<dbReference type="GO" id="GO:0003676">
    <property type="term" value="F:nucleic acid binding"/>
    <property type="evidence" value="ECO:0007669"/>
    <property type="project" value="InterPro"/>
</dbReference>
<evidence type="ECO:0000256" key="3">
    <source>
        <dbReference type="ARBA" id="ARBA00012417"/>
    </source>
</evidence>
<dbReference type="OrthoDB" id="9803237at2"/>
<dbReference type="AlphaFoldDB" id="A0A0C2VQM0"/>
<evidence type="ECO:0000256" key="7">
    <source>
        <dbReference type="ARBA" id="ARBA00022705"/>
    </source>
</evidence>
<comment type="subcellular location">
    <subcellularLocation>
        <location evidence="1">Cytoplasm</location>
    </subcellularLocation>
</comment>
<dbReference type="PANTHER" id="PTHR32294:SF0">
    <property type="entry name" value="DNA POLYMERASE III SUBUNIT ALPHA"/>
    <property type="match status" value="1"/>
</dbReference>
<protein>
    <recommendedName>
        <fullName evidence="4">DNA polymerase III subunit alpha</fullName>
        <ecNumber evidence="3">2.7.7.7</ecNumber>
    </recommendedName>
</protein>
<dbReference type="Pfam" id="PF14579">
    <property type="entry name" value="HHH_6"/>
    <property type="match status" value="1"/>
</dbReference>
<proteinExistence type="inferred from homology"/>
<dbReference type="PATRIC" id="fig|220754.4.peg.3000"/>
<dbReference type="NCBIfam" id="NF004226">
    <property type="entry name" value="PRK05673.1"/>
    <property type="match status" value="1"/>
</dbReference>
<dbReference type="Gene3D" id="3.20.20.140">
    <property type="entry name" value="Metal-dependent hydrolases"/>
    <property type="match status" value="1"/>
</dbReference>
<dbReference type="InterPro" id="IPR041931">
    <property type="entry name" value="DNA_pol3_alpha_thumb_dom"/>
</dbReference>
<dbReference type="Pfam" id="PF02811">
    <property type="entry name" value="PHP"/>
    <property type="match status" value="1"/>
</dbReference>
<dbReference type="GO" id="GO:0003887">
    <property type="term" value="F:DNA-directed DNA polymerase activity"/>
    <property type="evidence" value="ECO:0007669"/>
    <property type="project" value="UniProtKB-KW"/>
</dbReference>
<dbReference type="InterPro" id="IPR040982">
    <property type="entry name" value="DNA_pol3_finger"/>
</dbReference>
<gene>
    <name evidence="12" type="ORF">KR50_29880</name>
</gene>
<accession>A0A0C2VQM0</accession>
<dbReference type="CDD" id="cd04485">
    <property type="entry name" value="DnaE_OBF"/>
    <property type="match status" value="1"/>
</dbReference>
<comment type="caution">
    <text evidence="12">The sequence shown here is derived from an EMBL/GenBank/DDBJ whole genome shotgun (WGS) entry which is preliminary data.</text>
</comment>
<name>A0A0C2VQM0_9BACL</name>
<dbReference type="InterPro" id="IPR003141">
    <property type="entry name" value="Pol/His_phosphatase_N"/>
</dbReference>
<feature type="domain" description="Polymerase/histidinol phosphatase N-terminal" evidence="11">
    <location>
        <begin position="4"/>
        <end position="71"/>
    </location>
</feature>
<dbReference type="EMBL" id="JXRR01000017">
    <property type="protein sequence ID" value="KIL46313.1"/>
    <property type="molecule type" value="Genomic_DNA"/>
</dbReference>
<evidence type="ECO:0000256" key="1">
    <source>
        <dbReference type="ARBA" id="ARBA00004496"/>
    </source>
</evidence>
<dbReference type="Pfam" id="PF01336">
    <property type="entry name" value="tRNA_anti-codon"/>
    <property type="match status" value="1"/>
</dbReference>
<evidence type="ECO:0000256" key="8">
    <source>
        <dbReference type="ARBA" id="ARBA00022932"/>
    </source>
</evidence>
<dbReference type="PANTHER" id="PTHR32294">
    <property type="entry name" value="DNA POLYMERASE III SUBUNIT ALPHA"/>
    <property type="match status" value="1"/>
</dbReference>
<dbReference type="SMART" id="SM00481">
    <property type="entry name" value="POLIIIAc"/>
    <property type="match status" value="1"/>
</dbReference>
<evidence type="ECO:0000313" key="13">
    <source>
        <dbReference type="Proteomes" id="UP000031972"/>
    </source>
</evidence>
<keyword evidence="6 12" id="KW-0548">Nucleotidyltransferase</keyword>
<dbReference type="InterPro" id="IPR004805">
    <property type="entry name" value="DnaE2/DnaE/PolC"/>
</dbReference>
<keyword evidence="7" id="KW-0235">DNA replication</keyword>
<dbReference type="GO" id="GO:0005737">
    <property type="term" value="C:cytoplasm"/>
    <property type="evidence" value="ECO:0007669"/>
    <property type="project" value="UniProtKB-SubCell"/>
</dbReference>
<evidence type="ECO:0000256" key="10">
    <source>
        <dbReference type="ARBA" id="ARBA00049244"/>
    </source>
</evidence>
<comment type="function">
    <text evidence="9">DNA polymerase III is a complex, multichain enzyme responsible for most of the replicative synthesis in bacteria. This DNA polymerase also exhibits 3' to 5' exonuclease activity. The alpha chain is the DNA polymerase.</text>
</comment>
<dbReference type="InterPro" id="IPR016195">
    <property type="entry name" value="Pol/histidinol_Pase-like"/>
</dbReference>
<dbReference type="GO" id="GO:0006260">
    <property type="term" value="P:DNA replication"/>
    <property type="evidence" value="ECO:0007669"/>
    <property type="project" value="UniProtKB-KW"/>
</dbReference>
<dbReference type="InterPro" id="IPR011708">
    <property type="entry name" value="DNA_pol3_alpha_NTPase_dom"/>
</dbReference>
<dbReference type="Gene3D" id="1.10.10.1600">
    <property type="entry name" value="Bacterial DNA polymerase III alpha subunit, thumb domain"/>
    <property type="match status" value="1"/>
</dbReference>
<evidence type="ECO:0000313" key="12">
    <source>
        <dbReference type="EMBL" id="KIL46313.1"/>
    </source>
</evidence>
<keyword evidence="13" id="KW-1185">Reference proteome</keyword>
<dbReference type="EC" id="2.7.7.7" evidence="3"/>
<evidence type="ECO:0000256" key="5">
    <source>
        <dbReference type="ARBA" id="ARBA00022679"/>
    </source>
</evidence>
<dbReference type="Pfam" id="PF17657">
    <property type="entry name" value="DNA_pol3_finger"/>
    <property type="match status" value="1"/>
</dbReference>
<dbReference type="InterPro" id="IPR004365">
    <property type="entry name" value="NA-bd_OB_tRNA"/>
</dbReference>
<keyword evidence="8" id="KW-0239">DNA-directed DNA polymerase</keyword>
<dbReference type="RefSeq" id="WP_041060061.1">
    <property type="nucleotide sequence ID" value="NZ_JXRR01000017.1"/>
</dbReference>
<dbReference type="InterPro" id="IPR004013">
    <property type="entry name" value="PHP_dom"/>
</dbReference>
<keyword evidence="5 12" id="KW-0808">Transferase</keyword>
<sequence length="1109" mass="125566">MPFVHLQVTSSFDLLSSPITLSALIKKAKSDNASAIALTDRNVLYGAVPFYRECLKEKIKPIIGLTADVWVEEDERAYPLVLLAENQNGYQHLIKISSVLQTGHERGIPLKWLSSYSEGLIALTPGAEGEIETLLMEQENEKAAQRAERYRGMFGADSFFFSVQDHGRSQDRQLAEKLADLSKTLEIPLVAAADVRYLEKEDAFSFEVITSIRDGVKIEEASLAGTFAFTHKDQMKELFSAMPEALEHTLEIAERCNIKIDFSQSYLPRYPVPNDVTAKEVLLHLCSEGLKKRQQSISSIYKERLEYELSVIDRMSFNDYFLIVWDFMKFAREKKILTGPGRGSAAGSLVAYALFITHVDPIEHDLLFERFLNPERISMPDIDIDFPDHRRDEVIQYVAEKYGSKHVAQIVTFGTLSAKAIARDTARVFGFTSGEMEVISKAIPSRLGIVLREAYEESAPLRQFADQSKRHQQWFEVAKKLEGLPRHTSTHAAGVVISDRPLVDIVPLQKGQEYVHLTQWPMDLLEDIGLLKMDFLGLRNLTLLEKITQSIVQKENRQFRLEEIPTKDQATFELLSKGWTVGIFQLESDGMKNVLRSLKPTAFDDIVAVNALYRPGPMDHIPSFIKRKHNQEPVRYAHPDLTKILAPTYGIIVYQEQIMQIASQMAGFTLGQADMLRRAVSKKKKEDLDRERERFVKGSINRGYEEKTAQEIYDLIVQFANYGFNKSHAVAYSLIGYQLAYLKTHYPTHFMASLMTSVTGNEDKLRLYIRECERLRIPVLPPSVQKSDRYFAVEKDGIRFSISAIKGIGKGVAVDLIQTRQQKAYKDLFDFCVRVPSKSVSRKILEALVFSGAFDEFEKDRSTLLASIDVAIEHASLMKSEDGGLFEDDFSISPKYIEKSPMPAEEKLSFEKEVLGLYLSAHPVSSIQSKLDQLQAQSIDEIKSNQPSFLVGALITDIRMIRTKKGDAMAFLVLSDASGDIDAVAFPDTYRHASALLKQGILIIAKGKADQRNGKLQVILQDVKRAEDWTSEPSRKKLFLRIPPKLEESSLLKKVRNLCLQHQGNSPVIIHMEETKRTIQLQQSEWVNIQTPVIKQLKELLGDKNVVAK</sequence>
<dbReference type="Gene3D" id="1.10.150.870">
    <property type="match status" value="1"/>
</dbReference>
<dbReference type="Pfam" id="PF07733">
    <property type="entry name" value="DNA_pol3_alpha"/>
    <property type="match status" value="1"/>
</dbReference>
<evidence type="ECO:0000256" key="4">
    <source>
        <dbReference type="ARBA" id="ARBA00019114"/>
    </source>
</evidence>
<dbReference type="Proteomes" id="UP000031972">
    <property type="component" value="Unassembled WGS sequence"/>
</dbReference>